<dbReference type="InterPro" id="IPR036388">
    <property type="entry name" value="WH-like_DNA-bd_sf"/>
</dbReference>
<protein>
    <recommendedName>
        <fullName evidence="17">Major facilitator superfamily (MFS) profile domain-containing protein</fullName>
    </recommendedName>
</protein>
<keyword evidence="12" id="KW-0812">Transmembrane</keyword>
<dbReference type="FunFam" id="1.10.10.10:FF:000322">
    <property type="entry name" value="Probable disease resistance protein At1g63360"/>
    <property type="match status" value="1"/>
</dbReference>
<dbReference type="PANTHER" id="PTHR48057:SF20">
    <property type="entry name" value="LEUCINE-RICH REPEAT-CONTAINING N-TERMINAL PLANT-TYPE DOMAIN-CONTAINING PROTEIN"/>
    <property type="match status" value="1"/>
</dbReference>
<dbReference type="InterPro" id="IPR025875">
    <property type="entry name" value="Leu-rich_rpt_4"/>
</dbReference>
<dbReference type="InterPro" id="IPR055414">
    <property type="entry name" value="LRR_R13L4/SHOC2-like"/>
</dbReference>
<feature type="transmembrane region" description="Helical" evidence="12">
    <location>
        <begin position="52"/>
        <end position="70"/>
    </location>
</feature>
<evidence type="ECO:0000256" key="9">
    <source>
        <dbReference type="ARBA" id="ARBA00022840"/>
    </source>
</evidence>
<dbReference type="Pfam" id="PF23598">
    <property type="entry name" value="LRR_14"/>
    <property type="match status" value="1"/>
</dbReference>
<keyword evidence="16" id="KW-1185">Reference proteome</keyword>
<dbReference type="AlphaFoldDB" id="A0A4S4DEK6"/>
<keyword evidence="10 12" id="KW-0472">Membrane</keyword>
<dbReference type="InterPro" id="IPR052595">
    <property type="entry name" value="LRRC69/RLP"/>
</dbReference>
<keyword evidence="4" id="KW-0433">Leucine-rich repeat</keyword>
<evidence type="ECO:0000256" key="4">
    <source>
        <dbReference type="ARBA" id="ARBA00022614"/>
    </source>
</evidence>
<dbReference type="SUPFAM" id="SSF103473">
    <property type="entry name" value="MFS general substrate transporter"/>
    <property type="match status" value="1"/>
</dbReference>
<evidence type="ECO:0000256" key="3">
    <source>
        <dbReference type="ARBA" id="ARBA00022475"/>
    </source>
</evidence>
<dbReference type="Pfam" id="PF00560">
    <property type="entry name" value="LRR_1"/>
    <property type="match status" value="2"/>
</dbReference>
<dbReference type="Pfam" id="PF23559">
    <property type="entry name" value="WHD_DRP"/>
    <property type="match status" value="1"/>
</dbReference>
<keyword evidence="5" id="KW-0732">Signal</keyword>
<keyword evidence="12" id="KW-1133">Transmembrane helix</keyword>
<comment type="caution">
    <text evidence="15">The sequence shown here is derived from an EMBL/GenBank/DDBJ whole genome shotgun (WGS) entry which is preliminary data.</text>
</comment>
<dbReference type="GO" id="GO:0005524">
    <property type="term" value="F:ATP binding"/>
    <property type="evidence" value="ECO:0007669"/>
    <property type="project" value="UniProtKB-KW"/>
</dbReference>
<evidence type="ECO:0000256" key="8">
    <source>
        <dbReference type="ARBA" id="ARBA00022821"/>
    </source>
</evidence>
<evidence type="ECO:0000256" key="12">
    <source>
        <dbReference type="SAM" id="Phobius"/>
    </source>
</evidence>
<organism evidence="15 16">
    <name type="scientific">Camellia sinensis var. sinensis</name>
    <name type="common">China tea</name>
    <dbReference type="NCBI Taxonomy" id="542762"/>
    <lineage>
        <taxon>Eukaryota</taxon>
        <taxon>Viridiplantae</taxon>
        <taxon>Streptophyta</taxon>
        <taxon>Embryophyta</taxon>
        <taxon>Tracheophyta</taxon>
        <taxon>Spermatophyta</taxon>
        <taxon>Magnoliopsida</taxon>
        <taxon>eudicotyledons</taxon>
        <taxon>Gunneridae</taxon>
        <taxon>Pentapetalae</taxon>
        <taxon>asterids</taxon>
        <taxon>Ericales</taxon>
        <taxon>Theaceae</taxon>
        <taxon>Camellia</taxon>
    </lineage>
</organism>
<gene>
    <name evidence="15" type="ORF">TEA_024979</name>
</gene>
<dbReference type="GO" id="GO:0005886">
    <property type="term" value="C:plasma membrane"/>
    <property type="evidence" value="ECO:0007669"/>
    <property type="project" value="UniProtKB-SubCell"/>
</dbReference>
<dbReference type="FunFam" id="3.80.10.10:FF:000299">
    <property type="entry name" value="Piriformospora indica-insensitive protein 2"/>
    <property type="match status" value="1"/>
</dbReference>
<feature type="domain" description="Disease resistance R13L4/SHOC-2-like LRR" evidence="14">
    <location>
        <begin position="631"/>
        <end position="946"/>
    </location>
</feature>
<evidence type="ECO:0000313" key="16">
    <source>
        <dbReference type="Proteomes" id="UP000306102"/>
    </source>
</evidence>
<dbReference type="Proteomes" id="UP000306102">
    <property type="component" value="Unassembled WGS sequence"/>
</dbReference>
<evidence type="ECO:0000256" key="1">
    <source>
        <dbReference type="ARBA" id="ARBA00004236"/>
    </source>
</evidence>
<evidence type="ECO:0000256" key="10">
    <source>
        <dbReference type="ARBA" id="ARBA00023136"/>
    </source>
</evidence>
<keyword evidence="6" id="KW-0677">Repeat</keyword>
<accession>A0A4S4DEK6</accession>
<dbReference type="Pfam" id="PF12799">
    <property type="entry name" value="LRR_4"/>
    <property type="match status" value="1"/>
</dbReference>
<evidence type="ECO:0000259" key="14">
    <source>
        <dbReference type="Pfam" id="PF23598"/>
    </source>
</evidence>
<dbReference type="GO" id="GO:0006952">
    <property type="term" value="P:defense response"/>
    <property type="evidence" value="ECO:0007669"/>
    <property type="project" value="UniProtKB-KW"/>
</dbReference>
<proteinExistence type="inferred from homology"/>
<comment type="similarity">
    <text evidence="2">Belongs to the disease resistance NB-LRR family.</text>
</comment>
<comment type="subcellular location">
    <subcellularLocation>
        <location evidence="1">Cell membrane</location>
    </subcellularLocation>
</comment>
<dbReference type="GO" id="GO:0051707">
    <property type="term" value="P:response to other organism"/>
    <property type="evidence" value="ECO:0007669"/>
    <property type="project" value="UniProtKB-ARBA"/>
</dbReference>
<evidence type="ECO:0008006" key="17">
    <source>
        <dbReference type="Google" id="ProtNLM"/>
    </source>
</evidence>
<keyword evidence="9" id="KW-0067">ATP-binding</keyword>
<comment type="similarity">
    <text evidence="11">Belongs to the major facilitator superfamily. Phosphate:H(+) symporter (TC 2.A.1.9) family.</text>
</comment>
<keyword evidence="7" id="KW-0547">Nucleotide-binding</keyword>
<evidence type="ECO:0000256" key="6">
    <source>
        <dbReference type="ARBA" id="ARBA00022737"/>
    </source>
</evidence>
<dbReference type="Gene3D" id="3.80.10.10">
    <property type="entry name" value="Ribonuclease Inhibitor"/>
    <property type="match status" value="2"/>
</dbReference>
<dbReference type="SUPFAM" id="SSF52058">
    <property type="entry name" value="L domain-like"/>
    <property type="match status" value="2"/>
</dbReference>
<evidence type="ECO:0000256" key="2">
    <source>
        <dbReference type="ARBA" id="ARBA00008894"/>
    </source>
</evidence>
<dbReference type="SMART" id="SM00369">
    <property type="entry name" value="LRR_TYP"/>
    <property type="match status" value="6"/>
</dbReference>
<dbReference type="PANTHER" id="PTHR48057">
    <property type="entry name" value="LEUCINE-RICH REPEAT SERINE/THREONINE-PROTEIN KINASE 1"/>
    <property type="match status" value="1"/>
</dbReference>
<dbReference type="Gene3D" id="1.10.10.10">
    <property type="entry name" value="Winged helix-like DNA-binding domain superfamily/Winged helix DNA-binding domain"/>
    <property type="match status" value="1"/>
</dbReference>
<dbReference type="InterPro" id="IPR036259">
    <property type="entry name" value="MFS_trans_sf"/>
</dbReference>
<evidence type="ECO:0000313" key="15">
    <source>
        <dbReference type="EMBL" id="THG01109.1"/>
    </source>
</evidence>
<keyword evidence="3" id="KW-1003">Cell membrane</keyword>
<feature type="transmembrane region" description="Helical" evidence="12">
    <location>
        <begin position="82"/>
        <end position="101"/>
    </location>
</feature>
<reference evidence="15 16" key="1">
    <citation type="journal article" date="2018" name="Proc. Natl. Acad. Sci. U.S.A.">
        <title>Draft genome sequence of Camellia sinensis var. sinensis provides insights into the evolution of the tea genome and tea quality.</title>
        <authorList>
            <person name="Wei C."/>
            <person name="Yang H."/>
            <person name="Wang S."/>
            <person name="Zhao J."/>
            <person name="Liu C."/>
            <person name="Gao L."/>
            <person name="Xia E."/>
            <person name="Lu Y."/>
            <person name="Tai Y."/>
            <person name="She G."/>
            <person name="Sun J."/>
            <person name="Cao H."/>
            <person name="Tong W."/>
            <person name="Gao Q."/>
            <person name="Li Y."/>
            <person name="Deng W."/>
            <person name="Jiang X."/>
            <person name="Wang W."/>
            <person name="Chen Q."/>
            <person name="Zhang S."/>
            <person name="Li H."/>
            <person name="Wu J."/>
            <person name="Wang P."/>
            <person name="Li P."/>
            <person name="Shi C."/>
            <person name="Zheng F."/>
            <person name="Jian J."/>
            <person name="Huang B."/>
            <person name="Shan D."/>
            <person name="Shi M."/>
            <person name="Fang C."/>
            <person name="Yue Y."/>
            <person name="Li F."/>
            <person name="Li D."/>
            <person name="Wei S."/>
            <person name="Han B."/>
            <person name="Jiang C."/>
            <person name="Yin Y."/>
            <person name="Xia T."/>
            <person name="Zhang Z."/>
            <person name="Bennetzen J.L."/>
            <person name="Zhao S."/>
            <person name="Wan X."/>
        </authorList>
    </citation>
    <scope>NUCLEOTIDE SEQUENCE [LARGE SCALE GENOMIC DNA]</scope>
    <source>
        <strain evidence="16">cv. Shuchazao</strain>
        <tissue evidence="15">Leaf</tissue>
    </source>
</reference>
<evidence type="ECO:0000256" key="7">
    <source>
        <dbReference type="ARBA" id="ARBA00022741"/>
    </source>
</evidence>
<evidence type="ECO:0000259" key="13">
    <source>
        <dbReference type="Pfam" id="PF23559"/>
    </source>
</evidence>
<dbReference type="InterPro" id="IPR001611">
    <property type="entry name" value="Leu-rich_rpt"/>
</dbReference>
<dbReference type="Gene3D" id="3.30.565.10">
    <property type="entry name" value="Histidine kinase-like ATPase, C-terminal domain"/>
    <property type="match status" value="1"/>
</dbReference>
<dbReference type="InterPro" id="IPR058922">
    <property type="entry name" value="WHD_DRP"/>
</dbReference>
<name>A0A4S4DEK6_CAMSN</name>
<feature type="domain" description="Disease resistance protein winged helix" evidence="13">
    <location>
        <begin position="516"/>
        <end position="587"/>
    </location>
</feature>
<dbReference type="InterPro" id="IPR036890">
    <property type="entry name" value="HATPase_C_sf"/>
</dbReference>
<dbReference type="InterPro" id="IPR003591">
    <property type="entry name" value="Leu-rich_rpt_typical-subtyp"/>
</dbReference>
<dbReference type="SUPFAM" id="SSF55874">
    <property type="entry name" value="ATPase domain of HSP90 chaperone/DNA topoisomerase II/histidine kinase"/>
    <property type="match status" value="1"/>
</dbReference>
<keyword evidence="8" id="KW-0611">Plant defense</keyword>
<evidence type="ECO:0000256" key="5">
    <source>
        <dbReference type="ARBA" id="ARBA00022729"/>
    </source>
</evidence>
<sequence length="1009" mass="114532">MMVTRLPLPQLMQLQPVEYPLGTGEKPLEMIFSLWADSPRKNVGLSYTSDNVGVVLAVTGFGLLVFQLSLYPVMIRIFGHIVLARIAGVLSVPLLTCYPYLTMLTGFSLSLLLNCASIAKNILSDQDQRGAANGIAMTAMSLFKAVGPAAGGAVFSWAQRRQVAAFLPGDQMVFFLLNVIEVFSNNMGKKSKSVITKCKESENWTKVTFKPDLAKFNITHLEDDVVALMKKRVIDLAGCIGKTVKVELNGQRIPVKSFLDYVNLYLQSASKARLDALPGNLRWNKLQDVIPPEIGELKSLTHLYLSFNNFKGEIPKELANLPLLRYLYLHENRFIGRIPPELGTLQQLRHLDVGNNHLVGTIRELIRIEGCFPSLRNLDVGNNHLVGTIRELIRIEGCFPSLRNLYLNNNYLTGGIPAQLANLTNLEILYIEGNAFRPGVNPIGVHNVLEVSDTEFLKVLLSVKDKSSVAEWEKTYQSLGAELEVNNQLLSMKKILSLSYSDLPHYLKLCFLYLSVFPEDHLIEHWRLIWLWIAEGFVEVKEGAPIEQVAEGYLNELVNRSLIQVAKINGKRRIKLYRIHDLWREIIVFKSREQNIVTIASERDTRWPERVRRLSIHDHLEHLQLSKRFTQLRSLLLFSTTYSPSMPSMLASLRDLKLMKVLDLSGASLKIFPNEVVKLGHLTYLSLKGTEVKKIPKSIGRLKNLEILDLRHTYVTELPDEILNLQRLRHLLAFRYEEKRNYYSFNNECGFKSPVEIGSLTSLQKLGSIEANHGSGSIVPREIGKLTQLKSLGIIKVRGEDGMALCSSLEKLINLYALYVTATEEDEIIDLESLSLPPRLLQTLFLKGRLEKLPHWTPSLHSLVTVCLRWRKLKDADSLQYLQGLPNLVYLDLVEAYEGEELCFKAGGFQKLKILLLIRLKGLRRVTVMEGAMPHLEELYIENCKLMEELPSCIEQLINLTLLDLFDMSHLLLSKLNRDLQGGDYWRISHIPEVWIGDTKDGRWRGTNM</sequence>
<dbReference type="EMBL" id="SDRB02011503">
    <property type="protein sequence ID" value="THG01109.1"/>
    <property type="molecule type" value="Genomic_DNA"/>
</dbReference>
<evidence type="ECO:0000256" key="11">
    <source>
        <dbReference type="ARBA" id="ARBA00044504"/>
    </source>
</evidence>
<dbReference type="InterPro" id="IPR032675">
    <property type="entry name" value="LRR_dom_sf"/>
</dbReference>